<keyword evidence="3" id="KW-1185">Reference proteome</keyword>
<dbReference type="PROSITE" id="PS50174">
    <property type="entry name" value="G_PATCH"/>
    <property type="match status" value="1"/>
</dbReference>
<organism evidence="2 3">
    <name type="scientific">Exophiala viscosa</name>
    <dbReference type="NCBI Taxonomy" id="2486360"/>
    <lineage>
        <taxon>Eukaryota</taxon>
        <taxon>Fungi</taxon>
        <taxon>Dikarya</taxon>
        <taxon>Ascomycota</taxon>
        <taxon>Pezizomycotina</taxon>
        <taxon>Eurotiomycetes</taxon>
        <taxon>Chaetothyriomycetidae</taxon>
        <taxon>Chaetothyriales</taxon>
        <taxon>Herpotrichiellaceae</taxon>
        <taxon>Exophiala</taxon>
    </lineage>
</organism>
<dbReference type="InterPro" id="IPR039146">
    <property type="entry name" value="GPANK1"/>
</dbReference>
<protein>
    <recommendedName>
        <fullName evidence="1">G-patch domain-containing protein</fullName>
    </recommendedName>
</protein>
<evidence type="ECO:0000313" key="2">
    <source>
        <dbReference type="EMBL" id="KAI1610851.1"/>
    </source>
</evidence>
<reference evidence="2" key="1">
    <citation type="journal article" date="2022" name="bioRxiv">
        <title>Deciphering the potential niche of two novel black yeast fungi from a biological soil crust based on their genomes, phenotypes, and melanin regulation.</title>
        <authorList>
            <consortium name="DOE Joint Genome Institute"/>
            <person name="Carr E.C."/>
            <person name="Barton Q."/>
            <person name="Grambo S."/>
            <person name="Sullivan M."/>
            <person name="Renfro C.M."/>
            <person name="Kuo A."/>
            <person name="Pangilinan J."/>
            <person name="Lipzen A."/>
            <person name="Keymanesh K."/>
            <person name="Savage E."/>
            <person name="Barry K."/>
            <person name="Grigoriev I.V."/>
            <person name="Riekhof W.R."/>
            <person name="Harris S.S."/>
        </authorList>
    </citation>
    <scope>NUCLEOTIDE SEQUENCE</scope>
    <source>
        <strain evidence="2">JF 03-4F</strain>
    </source>
</reference>
<dbReference type="InterPro" id="IPR000467">
    <property type="entry name" value="G_patch_dom"/>
</dbReference>
<evidence type="ECO:0000313" key="3">
    <source>
        <dbReference type="Proteomes" id="UP001203852"/>
    </source>
</evidence>
<dbReference type="PANTHER" id="PTHR20923">
    <property type="entry name" value="BAT4 PROTEIN-RELATED"/>
    <property type="match status" value="1"/>
</dbReference>
<proteinExistence type="predicted"/>
<dbReference type="GO" id="GO:0003676">
    <property type="term" value="F:nucleic acid binding"/>
    <property type="evidence" value="ECO:0007669"/>
    <property type="project" value="InterPro"/>
</dbReference>
<name>A0AAN6IB30_9EURO</name>
<dbReference type="SMART" id="SM00443">
    <property type="entry name" value="G_patch"/>
    <property type="match status" value="1"/>
</dbReference>
<accession>A0AAN6IB30</accession>
<evidence type="ECO:0000259" key="1">
    <source>
        <dbReference type="PROSITE" id="PS50174"/>
    </source>
</evidence>
<sequence>MADEDEDYFLPVQDQRVFGAGIKRKRIAFVPASSSESSIPSTTKPQESTNIASRYLSIVLPKESRKVEEPDEKELEQVATEICPVCKQPLSSSDDNVTTIDTHAHESSIAHQVCLQHIHPPSHLDREHVGVKYLEAYGWDPDSRAGLGARQEGIRIPIKPKEKHDTAGLREIVEDDGRGTKTRIKVKKEDKVIRLDAKKVRVMEMEAKKRAEKLRKSFYGPDLEKYLGPNS</sequence>
<gene>
    <name evidence="2" type="ORF">EDD36DRAFT_305049</name>
</gene>
<dbReference type="PANTHER" id="PTHR20923:SF1">
    <property type="entry name" value="G PATCH DOMAIN AND ANKYRIN REPEAT-CONTAINING PROTEIN 1"/>
    <property type="match status" value="1"/>
</dbReference>
<dbReference type="Proteomes" id="UP001203852">
    <property type="component" value="Unassembled WGS sequence"/>
</dbReference>
<feature type="domain" description="G-patch" evidence="1">
    <location>
        <begin position="126"/>
        <end position="174"/>
    </location>
</feature>
<dbReference type="AlphaFoldDB" id="A0AAN6IB30"/>
<comment type="caution">
    <text evidence="2">The sequence shown here is derived from an EMBL/GenBank/DDBJ whole genome shotgun (WGS) entry which is preliminary data.</text>
</comment>
<dbReference type="EMBL" id="MU404357">
    <property type="protein sequence ID" value="KAI1610851.1"/>
    <property type="molecule type" value="Genomic_DNA"/>
</dbReference>
<dbReference type="Pfam" id="PF01585">
    <property type="entry name" value="G-patch"/>
    <property type="match status" value="1"/>
</dbReference>